<dbReference type="NCBIfam" id="TIGR04088">
    <property type="entry name" value="cognate_SipW"/>
    <property type="match status" value="1"/>
</dbReference>
<sequence length="199" mass="21694">MSLKKKLGLGVASAALGLSLIGGGTYAYFSDSAEASSTFAAGTLDLSVDPTTVVDISNLKPGDTMFRYFELKNDGTLPIKRVFLGTDYTVTDAKGDNGNDDFGKHIRVNFLYNVDKSDEVFLSTTLSELKTMDPKVIKNKFEAYVSDAWGTKGLVPGTKDVLGVEFEFVDNGKDQNVFQGDSLNLKWTFNAEQTRGEQK</sequence>
<evidence type="ECO:0000313" key="2">
    <source>
        <dbReference type="Proteomes" id="UP001172721"/>
    </source>
</evidence>
<name>A0ABT8HQK5_9BACL</name>
<proteinExistence type="predicted"/>
<evidence type="ECO:0000313" key="1">
    <source>
        <dbReference type="EMBL" id="MDN4523021.1"/>
    </source>
</evidence>
<reference evidence="1" key="1">
    <citation type="submission" date="2023-07" db="EMBL/GenBank/DDBJ databases">
        <title>Fictibacillus sp. isolated from freshwater pond.</title>
        <authorList>
            <person name="Kirdat K."/>
            <person name="Bhat A."/>
            <person name="Mourya A."/>
            <person name="Yadav A."/>
        </authorList>
    </citation>
    <scope>NUCLEOTIDE SEQUENCE</scope>
    <source>
        <strain evidence="1">NE201</strain>
    </source>
</reference>
<dbReference type="Proteomes" id="UP001172721">
    <property type="component" value="Unassembled WGS sequence"/>
</dbReference>
<dbReference type="RefSeq" id="WP_301164088.1">
    <property type="nucleotide sequence ID" value="NZ_JAUHTR010000001.1"/>
</dbReference>
<gene>
    <name evidence="1" type="ORF">QYB97_00965</name>
</gene>
<dbReference type="InterPro" id="IPR023833">
    <property type="entry name" value="Signal_pept_SipW-depend-type"/>
</dbReference>
<dbReference type="EMBL" id="JAUHTR010000001">
    <property type="protein sequence ID" value="MDN4523021.1"/>
    <property type="molecule type" value="Genomic_DNA"/>
</dbReference>
<comment type="caution">
    <text evidence="1">The sequence shown here is derived from an EMBL/GenBank/DDBJ whole genome shotgun (WGS) entry which is preliminary data.</text>
</comment>
<dbReference type="Pfam" id="PF12389">
    <property type="entry name" value="Peptidase_M73"/>
    <property type="match status" value="1"/>
</dbReference>
<protein>
    <submittedName>
        <fullName evidence="1">CalY family protein</fullName>
    </submittedName>
</protein>
<organism evidence="1 2">
    <name type="scientific">Fictibacillus fluitans</name>
    <dbReference type="NCBI Taxonomy" id="3058422"/>
    <lineage>
        <taxon>Bacteria</taxon>
        <taxon>Bacillati</taxon>
        <taxon>Bacillota</taxon>
        <taxon>Bacilli</taxon>
        <taxon>Bacillales</taxon>
        <taxon>Fictibacillaceae</taxon>
        <taxon>Fictibacillus</taxon>
    </lineage>
</organism>
<accession>A0ABT8HQK5</accession>
<keyword evidence="2" id="KW-1185">Reference proteome</keyword>
<dbReference type="InterPro" id="IPR022121">
    <property type="entry name" value="Peptidase_M73_camelysin"/>
</dbReference>